<evidence type="ECO:0000256" key="2">
    <source>
        <dbReference type="ARBA" id="ARBA00004760"/>
    </source>
</evidence>
<feature type="transmembrane region" description="Helical" evidence="16">
    <location>
        <begin position="347"/>
        <end position="368"/>
    </location>
</feature>
<protein>
    <recommendedName>
        <fullName evidence="6">Ceramide glucosyltransferase</fullName>
        <ecNumber evidence="5">2.4.1.80</ecNumber>
    </recommendedName>
    <alternativeName>
        <fullName evidence="13">Glucosylceramide synthase</fullName>
    </alternativeName>
    <alternativeName>
        <fullName evidence="14">UDP-glucose ceramide glucosyltransferase</fullName>
    </alternativeName>
    <alternativeName>
        <fullName evidence="12">UDP-glucose:N-acylsphingosine D-glucosyltransferase</fullName>
    </alternativeName>
</protein>
<reference evidence="17 18" key="1">
    <citation type="journal article" date="2023" name="Res Sq">
        <title>Genomic and morphological characterization of Knufia obscura isolated from the Mars 2020 spacecraft assembly facility.</title>
        <authorList>
            <person name="Chander A.M."/>
            <person name="Teixeira M.M."/>
            <person name="Singh N.K."/>
            <person name="Williams M.P."/>
            <person name="Parker C.W."/>
            <person name="Leo P."/>
            <person name="Stajich J.E."/>
            <person name="Torok T."/>
            <person name="Tighe S."/>
            <person name="Mason C.E."/>
            <person name="Venkateswaran K."/>
        </authorList>
    </citation>
    <scope>NUCLEOTIDE SEQUENCE [LARGE SCALE GENOMIC DNA]</scope>
    <source>
        <strain evidence="17 18">CCFEE 5817</strain>
    </source>
</reference>
<evidence type="ECO:0000256" key="13">
    <source>
        <dbReference type="ARBA" id="ARBA00031543"/>
    </source>
</evidence>
<evidence type="ECO:0000256" key="15">
    <source>
        <dbReference type="SAM" id="MobiDB-lite"/>
    </source>
</evidence>
<dbReference type="Pfam" id="PF13506">
    <property type="entry name" value="Glyco_transf_21"/>
    <property type="match status" value="1"/>
</dbReference>
<evidence type="ECO:0000256" key="6">
    <source>
        <dbReference type="ARBA" id="ARBA00019988"/>
    </source>
</evidence>
<gene>
    <name evidence="17" type="primary">HSX11</name>
    <name evidence="17" type="ORF">PMZ80_010560</name>
</gene>
<comment type="similarity">
    <text evidence="4">Belongs to the glycosyltransferase 2 family.</text>
</comment>
<evidence type="ECO:0000256" key="5">
    <source>
        <dbReference type="ARBA" id="ARBA00012699"/>
    </source>
</evidence>
<dbReference type="SUPFAM" id="SSF53448">
    <property type="entry name" value="Nucleotide-diphospho-sugar transferases"/>
    <property type="match status" value="1"/>
</dbReference>
<dbReference type="Gene3D" id="3.90.550.10">
    <property type="entry name" value="Spore Coat Polysaccharide Biosynthesis Protein SpsA, Chain A"/>
    <property type="match status" value="1"/>
</dbReference>
<keyword evidence="18" id="KW-1185">Reference proteome</keyword>
<dbReference type="EMBL" id="JAVHJV010000018">
    <property type="protein sequence ID" value="KAK5937260.1"/>
    <property type="molecule type" value="Genomic_DNA"/>
</dbReference>
<keyword evidence="11 16" id="KW-0472">Membrane</keyword>
<dbReference type="GO" id="GO:0008120">
    <property type="term" value="F:ceramide glucosyltransferase activity"/>
    <property type="evidence" value="ECO:0007669"/>
    <property type="project" value="UniProtKB-EC"/>
</dbReference>
<evidence type="ECO:0000256" key="16">
    <source>
        <dbReference type="SAM" id="Phobius"/>
    </source>
</evidence>
<keyword evidence="8 17" id="KW-0808">Transferase</keyword>
<keyword evidence="7 17" id="KW-0328">Glycosyltransferase</keyword>
<proteinExistence type="inferred from homology"/>
<evidence type="ECO:0000256" key="11">
    <source>
        <dbReference type="ARBA" id="ARBA00023136"/>
    </source>
</evidence>
<feature type="region of interest" description="Disordered" evidence="15">
    <location>
        <begin position="454"/>
        <end position="478"/>
    </location>
</feature>
<comment type="pathway">
    <text evidence="2">Lipid metabolism; sphingolipid metabolism.</text>
</comment>
<accession>A0ABR0R9H9</accession>
<keyword evidence="9 16" id="KW-0812">Transmembrane</keyword>
<comment type="subcellular location">
    <subcellularLocation>
        <location evidence="1">Membrane</location>
        <topology evidence="1">Multi-pass membrane protein</topology>
    </subcellularLocation>
</comment>
<evidence type="ECO:0000256" key="9">
    <source>
        <dbReference type="ARBA" id="ARBA00022692"/>
    </source>
</evidence>
<keyword evidence="10 16" id="KW-1133">Transmembrane helix</keyword>
<dbReference type="Proteomes" id="UP001334248">
    <property type="component" value="Unassembled WGS sequence"/>
</dbReference>
<comment type="pathway">
    <text evidence="3">Sphingolipid metabolism.</text>
</comment>
<dbReference type="PANTHER" id="PTHR12726:SF0">
    <property type="entry name" value="CERAMIDE GLUCOSYLTRANSFERASE"/>
    <property type="match status" value="1"/>
</dbReference>
<evidence type="ECO:0000256" key="3">
    <source>
        <dbReference type="ARBA" id="ARBA00004991"/>
    </source>
</evidence>
<dbReference type="InterPro" id="IPR025993">
    <property type="entry name" value="Ceramide_glucosylTrfase"/>
</dbReference>
<evidence type="ECO:0000256" key="1">
    <source>
        <dbReference type="ARBA" id="ARBA00004141"/>
    </source>
</evidence>
<organism evidence="17 18">
    <name type="scientific">Knufia obscura</name>
    <dbReference type="NCBI Taxonomy" id="1635080"/>
    <lineage>
        <taxon>Eukaryota</taxon>
        <taxon>Fungi</taxon>
        <taxon>Dikarya</taxon>
        <taxon>Ascomycota</taxon>
        <taxon>Pezizomycotina</taxon>
        <taxon>Eurotiomycetes</taxon>
        <taxon>Chaetothyriomycetidae</taxon>
        <taxon>Chaetothyriales</taxon>
        <taxon>Trichomeriaceae</taxon>
        <taxon>Knufia</taxon>
    </lineage>
</organism>
<dbReference type="PANTHER" id="PTHR12726">
    <property type="entry name" value="CERAMIDE GLUCOSYLTRANSFERASE"/>
    <property type="match status" value="1"/>
</dbReference>
<comment type="caution">
    <text evidence="17">The sequence shown here is derived from an EMBL/GenBank/DDBJ whole genome shotgun (WGS) entry which is preliminary data.</text>
</comment>
<feature type="transmembrane region" description="Helical" evidence="16">
    <location>
        <begin position="394"/>
        <end position="417"/>
    </location>
</feature>
<evidence type="ECO:0000256" key="12">
    <source>
        <dbReference type="ARBA" id="ARBA00031017"/>
    </source>
</evidence>
<name>A0ABR0R9H9_9EURO</name>
<evidence type="ECO:0000313" key="17">
    <source>
        <dbReference type="EMBL" id="KAK5937260.1"/>
    </source>
</evidence>
<dbReference type="InterPro" id="IPR029044">
    <property type="entry name" value="Nucleotide-diphossugar_trans"/>
</dbReference>
<dbReference type="GeneID" id="90004009"/>
<evidence type="ECO:0000256" key="10">
    <source>
        <dbReference type="ARBA" id="ARBA00022989"/>
    </source>
</evidence>
<dbReference type="RefSeq" id="XP_064725350.1">
    <property type="nucleotide sequence ID" value="XM_064878949.1"/>
</dbReference>
<feature type="transmembrane region" description="Helical" evidence="16">
    <location>
        <begin position="304"/>
        <end position="327"/>
    </location>
</feature>
<evidence type="ECO:0000256" key="7">
    <source>
        <dbReference type="ARBA" id="ARBA00022676"/>
    </source>
</evidence>
<evidence type="ECO:0000256" key="14">
    <source>
        <dbReference type="ARBA" id="ARBA00032575"/>
    </source>
</evidence>
<dbReference type="EC" id="2.4.1.80" evidence="5"/>
<sequence length="478" mass="53510">MQYRMSREPYLYECLESALEQDYPKDKLTVYFCVASRDDPACNTIERVIARHSQHDCQILVEEEDPALEAGTQETRLGPNPKIRNMSRAYREAKGDLVWILDCNIWVGRGACGRMVDKICGFSQQGQQRPFKFVHHLPVAVDVPVKEAFYDQPADPAHDTRGIAPGTSSQSAIQHYGGRLDEAFLSSAHAKMYVAINTVAVAPCICGKSSMFRRSHLNALTNEDYSTETRLGSGIDYFSENICEDHLIGDLLWKGKIPSTMVADAKTWSNHGLVYGDVALQPVSGMPISSYVARRVRWLRVRKFTVPMATLVEPGTESFLCSLVGAYGLTTLPATKDYLGDSWQVLLGLWVLSIAGWIAADWMVYLLLQSGKTVEATSGRLPPFTQPTRRRRPFFVWLVSWLGRETLTLPIWTWAIWGGVSVVWRDKKLWVGLDMKVHDYDETTNEQREPLLSSIDGGAARAATPISARTNGGKARQD</sequence>
<evidence type="ECO:0000313" key="18">
    <source>
        <dbReference type="Proteomes" id="UP001334248"/>
    </source>
</evidence>
<evidence type="ECO:0000256" key="4">
    <source>
        <dbReference type="ARBA" id="ARBA00006739"/>
    </source>
</evidence>
<evidence type="ECO:0000256" key="8">
    <source>
        <dbReference type="ARBA" id="ARBA00022679"/>
    </source>
</evidence>